<sequence>MSSLARAHTQARRARRRRSPLPALLSLSALAAAGWAILDRPHGVALLSPGQEHAGTAAVASRPAPARPDLAWMFEPAPVLRGANAPTFAPDVPVLALNTTAPEAAPDAAPAPVLAAALSAPAATPAAAASAAASPRIRVASVEPTLVPLPVSRPANLLAAAPVPPAIAPRLAARQTQPRTRDVFRAAIKEEPSFLDRLFGGGAAPAAAPPQQALAYANPDAVATPRPSLGPAPTVDAAGGTAVYDISAGSVTLPNGEVLEAHSGYGELMDDPRYVHVRMRGATPPGTYDMREREAPFHGVRAIRLTPIGGSAAIHGRDGILAHTYMLRRQPGASNGCVVFRDYDRFLRAYLRGEVRRLVVVAGNRGSRLDLASRSGRGGW</sequence>
<proteinExistence type="predicted"/>
<dbReference type="EMBL" id="JAUSVP010000006">
    <property type="protein sequence ID" value="MDQ0448004.1"/>
    <property type="molecule type" value="Genomic_DNA"/>
</dbReference>
<evidence type="ECO:0000313" key="2">
    <source>
        <dbReference type="EMBL" id="MDQ0448004.1"/>
    </source>
</evidence>
<organism evidence="2 3">
    <name type="scientific">Methylobacterium aerolatum</name>
    <dbReference type="NCBI Taxonomy" id="418708"/>
    <lineage>
        <taxon>Bacteria</taxon>
        <taxon>Pseudomonadati</taxon>
        <taxon>Pseudomonadota</taxon>
        <taxon>Alphaproteobacteria</taxon>
        <taxon>Hyphomicrobiales</taxon>
        <taxon>Methylobacteriaceae</taxon>
        <taxon>Methylobacterium</taxon>
    </lineage>
</organism>
<dbReference type="RefSeq" id="WP_238206168.1">
    <property type="nucleotide sequence ID" value="NZ_BPQE01000025.1"/>
</dbReference>
<comment type="caution">
    <text evidence="2">The sequence shown here is derived from an EMBL/GenBank/DDBJ whole genome shotgun (WGS) entry which is preliminary data.</text>
</comment>
<dbReference type="Pfam" id="PF10908">
    <property type="entry name" value="Tlde1_dom"/>
    <property type="match status" value="1"/>
</dbReference>
<reference evidence="2 3" key="1">
    <citation type="submission" date="2023-07" db="EMBL/GenBank/DDBJ databases">
        <title>Genomic Encyclopedia of Type Strains, Phase IV (KMG-IV): sequencing the most valuable type-strain genomes for metagenomic binning, comparative biology and taxonomic classification.</title>
        <authorList>
            <person name="Goeker M."/>
        </authorList>
    </citation>
    <scope>NUCLEOTIDE SEQUENCE [LARGE SCALE GENOMIC DNA]</scope>
    <source>
        <strain evidence="2 3">DSM 19013</strain>
    </source>
</reference>
<evidence type="ECO:0000313" key="3">
    <source>
        <dbReference type="Proteomes" id="UP001231124"/>
    </source>
</evidence>
<evidence type="ECO:0000259" key="1">
    <source>
        <dbReference type="Pfam" id="PF10908"/>
    </source>
</evidence>
<name>A0ABU0I2V0_9HYPH</name>
<gene>
    <name evidence="2" type="ORF">QO012_002509</name>
</gene>
<keyword evidence="3" id="KW-1185">Reference proteome</keyword>
<dbReference type="Proteomes" id="UP001231124">
    <property type="component" value="Unassembled WGS sequence"/>
</dbReference>
<dbReference type="InterPro" id="IPR021225">
    <property type="entry name" value="Tlde1_dom"/>
</dbReference>
<feature type="domain" description="Tlde1" evidence="1">
    <location>
        <begin position="258"/>
        <end position="363"/>
    </location>
</feature>
<accession>A0ABU0I2V0</accession>
<protein>
    <recommendedName>
        <fullName evidence="1">Tlde1 domain-containing protein</fullName>
    </recommendedName>
</protein>